<dbReference type="Pfam" id="PF01636">
    <property type="entry name" value="APH"/>
    <property type="match status" value="1"/>
</dbReference>
<protein>
    <recommendedName>
        <fullName evidence="1">Aminoglycoside phosphotransferase domain-containing protein</fullName>
    </recommendedName>
</protein>
<evidence type="ECO:0000259" key="1">
    <source>
        <dbReference type="Pfam" id="PF01636"/>
    </source>
</evidence>
<dbReference type="Proteomes" id="UP001501747">
    <property type="component" value="Unassembled WGS sequence"/>
</dbReference>
<comment type="caution">
    <text evidence="2">The sequence shown here is derived from an EMBL/GenBank/DDBJ whole genome shotgun (WGS) entry which is preliminary data.</text>
</comment>
<reference evidence="3" key="1">
    <citation type="journal article" date="2019" name="Int. J. Syst. Evol. Microbiol.">
        <title>The Global Catalogue of Microorganisms (GCM) 10K type strain sequencing project: providing services to taxonomists for standard genome sequencing and annotation.</title>
        <authorList>
            <consortium name="The Broad Institute Genomics Platform"/>
            <consortium name="The Broad Institute Genome Sequencing Center for Infectious Disease"/>
            <person name="Wu L."/>
            <person name="Ma J."/>
        </authorList>
    </citation>
    <scope>NUCLEOTIDE SEQUENCE [LARGE SCALE GENOMIC DNA]</scope>
    <source>
        <strain evidence="3">JCM 17342</strain>
    </source>
</reference>
<name>A0ABP7SKD9_9PSEU</name>
<gene>
    <name evidence="2" type="ORF">GCM10022247_39470</name>
</gene>
<evidence type="ECO:0000313" key="2">
    <source>
        <dbReference type="EMBL" id="GAA4012964.1"/>
    </source>
</evidence>
<feature type="domain" description="Aminoglycoside phosphotransferase" evidence="1">
    <location>
        <begin position="58"/>
        <end position="250"/>
    </location>
</feature>
<proteinExistence type="predicted"/>
<dbReference type="NCBIfam" id="NF038156">
    <property type="entry name" value="lant_syn_V_LxmK"/>
    <property type="match status" value="1"/>
</dbReference>
<dbReference type="InterPro" id="IPR011009">
    <property type="entry name" value="Kinase-like_dom_sf"/>
</dbReference>
<organism evidence="2 3">
    <name type="scientific">Allokutzneria multivorans</name>
    <dbReference type="NCBI Taxonomy" id="1142134"/>
    <lineage>
        <taxon>Bacteria</taxon>
        <taxon>Bacillati</taxon>
        <taxon>Actinomycetota</taxon>
        <taxon>Actinomycetes</taxon>
        <taxon>Pseudonocardiales</taxon>
        <taxon>Pseudonocardiaceae</taxon>
        <taxon>Allokutzneria</taxon>
    </lineage>
</organism>
<dbReference type="RefSeq" id="WP_344876855.1">
    <property type="nucleotide sequence ID" value="NZ_BAABAL010000016.1"/>
</dbReference>
<dbReference type="InterPro" id="IPR002575">
    <property type="entry name" value="Aminoglycoside_PTrfase"/>
</dbReference>
<keyword evidence="3" id="KW-1185">Reference proteome</keyword>
<accession>A0ABP7SKD9</accession>
<dbReference type="SUPFAM" id="SSF56112">
    <property type="entry name" value="Protein kinase-like (PK-like)"/>
    <property type="match status" value="1"/>
</dbReference>
<dbReference type="Gene3D" id="3.90.1200.10">
    <property type="match status" value="1"/>
</dbReference>
<dbReference type="EMBL" id="BAABAL010000016">
    <property type="protein sequence ID" value="GAA4012964.1"/>
    <property type="molecule type" value="Genomic_DNA"/>
</dbReference>
<evidence type="ECO:0000313" key="3">
    <source>
        <dbReference type="Proteomes" id="UP001501747"/>
    </source>
</evidence>
<sequence>MRTLSRGGGAPERNRVAADPVARELLARLGLGLPLESAAVAYSGRNANWAGPTSGGAEVFVKRTADSGMRRAVAFELFASARTPQHLRAPQCLGWDLDAGLHVTRLLADSVPANEVADDGDFTAGLAEETGLAIGELHGWAPTADVPVHQEIPILGGIARLFDELPLPVYLEASGAELEVWRLVQPDRELRAVLNALAAQESVTVRTPVHGDLRLDQLRIADGAVHLTDWEEFGLADPAVDVGAFVGQWVQRAVLGITEPDRDAVENSLSHKDIIQRTTAGLNEVRPIVEAFWSGYRAARGGAGDGLAARATAFAGWHMFDRMIAVARESSQVSAVQRAAAGIGRRLLLDPARYAGVVGLGAA</sequence>